<dbReference type="AlphaFoldDB" id="A0A9D2JLQ7"/>
<gene>
    <name evidence="1" type="ORF">H9725_05730</name>
</gene>
<dbReference type="SUPFAM" id="SSF51306">
    <property type="entry name" value="LexA/Signal peptidase"/>
    <property type="match status" value="1"/>
</dbReference>
<dbReference type="Proteomes" id="UP000824065">
    <property type="component" value="Unassembled WGS sequence"/>
</dbReference>
<dbReference type="EMBL" id="DXBJ01000040">
    <property type="protein sequence ID" value="HIZ58061.1"/>
    <property type="molecule type" value="Genomic_DNA"/>
</dbReference>
<dbReference type="CDD" id="cd06462">
    <property type="entry name" value="Peptidase_S24_S26"/>
    <property type="match status" value="1"/>
</dbReference>
<evidence type="ECO:0000313" key="1">
    <source>
        <dbReference type="EMBL" id="HIZ58061.1"/>
    </source>
</evidence>
<sequence>MTHRTIEQELALHGRTVVQTVGVSMEPLLHGRKSSVVLAAKQGPLQVRDVVLYRRPAGEYVLHRVVKVLDGAYLIRGDNCIGSETVPAAWVIGVMTGYFADEGDRYVSCDSPEYQNYLRTLELRRWLLWLRALPGRVWRRIRRTRR</sequence>
<reference evidence="1" key="1">
    <citation type="journal article" date="2021" name="PeerJ">
        <title>Extensive microbial diversity within the chicken gut microbiome revealed by metagenomics and culture.</title>
        <authorList>
            <person name="Gilroy R."/>
            <person name="Ravi A."/>
            <person name="Getino M."/>
            <person name="Pursley I."/>
            <person name="Horton D.L."/>
            <person name="Alikhan N.F."/>
            <person name="Baker D."/>
            <person name="Gharbi K."/>
            <person name="Hall N."/>
            <person name="Watson M."/>
            <person name="Adriaenssens E.M."/>
            <person name="Foster-Nyarko E."/>
            <person name="Jarju S."/>
            <person name="Secka A."/>
            <person name="Antonio M."/>
            <person name="Oren A."/>
            <person name="Chaudhuri R.R."/>
            <person name="La Ragione R."/>
            <person name="Hildebrand F."/>
            <person name="Pallen M.J."/>
        </authorList>
    </citation>
    <scope>NUCLEOTIDE SEQUENCE</scope>
    <source>
        <strain evidence="1">ChiBcec16-3735</strain>
    </source>
</reference>
<evidence type="ECO:0000313" key="2">
    <source>
        <dbReference type="Proteomes" id="UP000824065"/>
    </source>
</evidence>
<accession>A0A9D2JLQ7</accession>
<comment type="caution">
    <text evidence="1">The sequence shown here is derived from an EMBL/GenBank/DDBJ whole genome shotgun (WGS) entry which is preliminary data.</text>
</comment>
<organism evidence="1 2">
    <name type="scientific">Candidatus Faecalibacterium gallistercoris</name>
    <dbReference type="NCBI Taxonomy" id="2838579"/>
    <lineage>
        <taxon>Bacteria</taxon>
        <taxon>Bacillati</taxon>
        <taxon>Bacillota</taxon>
        <taxon>Clostridia</taxon>
        <taxon>Eubacteriales</taxon>
        <taxon>Oscillospiraceae</taxon>
        <taxon>Faecalibacterium</taxon>
    </lineage>
</organism>
<dbReference type="InterPro" id="IPR036286">
    <property type="entry name" value="LexA/Signal_pep-like_sf"/>
</dbReference>
<reference evidence="1" key="2">
    <citation type="submission" date="2021-04" db="EMBL/GenBank/DDBJ databases">
        <authorList>
            <person name="Gilroy R."/>
        </authorList>
    </citation>
    <scope>NUCLEOTIDE SEQUENCE</scope>
    <source>
        <strain evidence="1">ChiBcec16-3735</strain>
    </source>
</reference>
<proteinExistence type="predicted"/>
<name>A0A9D2JLQ7_9FIRM</name>
<protein>
    <submittedName>
        <fullName evidence="1">S24/S26 family peptidase</fullName>
    </submittedName>
</protein>